<organism evidence="2 3">
    <name type="scientific">Mucilaginibacter rigui</name>
    <dbReference type="NCBI Taxonomy" id="534635"/>
    <lineage>
        <taxon>Bacteria</taxon>
        <taxon>Pseudomonadati</taxon>
        <taxon>Bacteroidota</taxon>
        <taxon>Sphingobacteriia</taxon>
        <taxon>Sphingobacteriales</taxon>
        <taxon>Sphingobacteriaceae</taxon>
        <taxon>Mucilaginibacter</taxon>
    </lineage>
</organism>
<dbReference type="RefSeq" id="WP_191177004.1">
    <property type="nucleotide sequence ID" value="NZ_JACWMW010000004.1"/>
</dbReference>
<dbReference type="EMBL" id="JACWMW010000004">
    <property type="protein sequence ID" value="MBD1387164.1"/>
    <property type="molecule type" value="Genomic_DNA"/>
</dbReference>
<reference evidence="2 3" key="1">
    <citation type="submission" date="2020-09" db="EMBL/GenBank/DDBJ databases">
        <title>Novel species of Mucilaginibacter isolated from a glacier on the Tibetan Plateau.</title>
        <authorList>
            <person name="Liu Q."/>
            <person name="Xin Y.-H."/>
        </authorList>
    </citation>
    <scope>NUCLEOTIDE SEQUENCE [LARGE SCALE GENOMIC DNA]</scope>
    <source>
        <strain evidence="2 3">CGMCC 1.13878</strain>
    </source>
</reference>
<keyword evidence="3" id="KW-1185">Reference proteome</keyword>
<evidence type="ECO:0008006" key="4">
    <source>
        <dbReference type="Google" id="ProtNLM"/>
    </source>
</evidence>
<feature type="transmembrane region" description="Helical" evidence="1">
    <location>
        <begin position="103"/>
        <end position="125"/>
    </location>
</feature>
<accession>A0ABR7X9C8</accession>
<dbReference type="Proteomes" id="UP000618754">
    <property type="component" value="Unassembled WGS sequence"/>
</dbReference>
<keyword evidence="1" id="KW-0812">Transmembrane</keyword>
<protein>
    <recommendedName>
        <fullName evidence="4">DUF4126 family protein</fullName>
    </recommendedName>
</protein>
<evidence type="ECO:0000313" key="2">
    <source>
        <dbReference type="EMBL" id="MBD1387164.1"/>
    </source>
</evidence>
<sequence>MRNYRTPIWQTLGLGAIAGVRASAAPAIARHMNTGFYPALSFPGMIFLRSPVTTMATQLFRANENEHARANHSSDTLVLSDFADNIASGAFVGAIIFRKSKQSILQGMVIGAAAALATSVATFYLRKHADKLPDATKHLTSAFGDAFTYSSGVSL</sequence>
<keyword evidence="1" id="KW-1133">Transmembrane helix</keyword>
<proteinExistence type="predicted"/>
<keyword evidence="1" id="KW-0472">Membrane</keyword>
<name>A0ABR7X9C8_9SPHI</name>
<comment type="caution">
    <text evidence="2">The sequence shown here is derived from an EMBL/GenBank/DDBJ whole genome shotgun (WGS) entry which is preliminary data.</text>
</comment>
<gene>
    <name evidence="2" type="ORF">IDJ75_17890</name>
</gene>
<evidence type="ECO:0000313" key="3">
    <source>
        <dbReference type="Proteomes" id="UP000618754"/>
    </source>
</evidence>
<evidence type="ECO:0000256" key="1">
    <source>
        <dbReference type="SAM" id="Phobius"/>
    </source>
</evidence>